<feature type="transmembrane region" description="Helical" evidence="6">
    <location>
        <begin position="219"/>
        <end position="239"/>
    </location>
</feature>
<proteinExistence type="predicted"/>
<dbReference type="GO" id="GO:0012505">
    <property type="term" value="C:endomembrane system"/>
    <property type="evidence" value="ECO:0007669"/>
    <property type="project" value="UniProtKB-SubCell"/>
</dbReference>
<evidence type="ECO:0000256" key="1">
    <source>
        <dbReference type="ARBA" id="ARBA00004127"/>
    </source>
</evidence>
<feature type="transmembrane region" description="Helical" evidence="6">
    <location>
        <begin position="367"/>
        <end position="385"/>
    </location>
</feature>
<evidence type="ECO:0000313" key="8">
    <source>
        <dbReference type="EMBL" id="KAK8843992.1"/>
    </source>
</evidence>
<evidence type="ECO:0000256" key="4">
    <source>
        <dbReference type="ARBA" id="ARBA00022989"/>
    </source>
</evidence>
<protein>
    <recommendedName>
        <fullName evidence="7">Major facilitator superfamily (MFS) profile domain-containing protein</fullName>
    </recommendedName>
</protein>
<feature type="transmembrane region" description="Helical" evidence="6">
    <location>
        <begin position="63"/>
        <end position="88"/>
    </location>
</feature>
<dbReference type="GO" id="GO:0005886">
    <property type="term" value="C:plasma membrane"/>
    <property type="evidence" value="ECO:0007669"/>
    <property type="project" value="TreeGrafter"/>
</dbReference>
<dbReference type="Gene3D" id="1.20.1250.20">
    <property type="entry name" value="MFS general substrate transporter like domains"/>
    <property type="match status" value="1"/>
</dbReference>
<dbReference type="Pfam" id="PF07690">
    <property type="entry name" value="MFS_1"/>
    <property type="match status" value="1"/>
</dbReference>
<comment type="subcellular location">
    <subcellularLocation>
        <location evidence="1">Endomembrane system</location>
        <topology evidence="1">Multi-pass membrane protein</topology>
    </subcellularLocation>
</comment>
<feature type="transmembrane region" description="Helical" evidence="6">
    <location>
        <begin position="333"/>
        <end position="351"/>
    </location>
</feature>
<dbReference type="GeneID" id="92184043"/>
<dbReference type="Proteomes" id="UP001388673">
    <property type="component" value="Unassembled WGS sequence"/>
</dbReference>
<evidence type="ECO:0000256" key="2">
    <source>
        <dbReference type="ARBA" id="ARBA00022448"/>
    </source>
</evidence>
<feature type="transmembrane region" description="Helical" evidence="6">
    <location>
        <begin position="160"/>
        <end position="181"/>
    </location>
</feature>
<comment type="caution">
    <text evidence="8">The sequence shown here is derived from an EMBL/GenBank/DDBJ whole genome shotgun (WGS) entry which is preliminary data.</text>
</comment>
<accession>A0AAW0YSN6</accession>
<evidence type="ECO:0000313" key="9">
    <source>
        <dbReference type="Proteomes" id="UP001388673"/>
    </source>
</evidence>
<keyword evidence="3 6" id="KW-0812">Transmembrane</keyword>
<dbReference type="AlphaFoldDB" id="A0AAW0YSN6"/>
<feature type="transmembrane region" description="Helical" evidence="6">
    <location>
        <begin position="535"/>
        <end position="553"/>
    </location>
</feature>
<evidence type="ECO:0000256" key="3">
    <source>
        <dbReference type="ARBA" id="ARBA00022692"/>
    </source>
</evidence>
<dbReference type="SUPFAM" id="SSF103473">
    <property type="entry name" value="MFS general substrate transporter"/>
    <property type="match status" value="1"/>
</dbReference>
<keyword evidence="4 6" id="KW-1133">Transmembrane helix</keyword>
<dbReference type="InterPro" id="IPR020846">
    <property type="entry name" value="MFS_dom"/>
</dbReference>
<feature type="transmembrane region" description="Helical" evidence="6">
    <location>
        <begin position="260"/>
        <end position="282"/>
    </location>
</feature>
<name>A0AAW0YSN6_9TREE</name>
<dbReference type="InterPro" id="IPR036259">
    <property type="entry name" value="MFS_trans_sf"/>
</dbReference>
<dbReference type="GO" id="GO:0015174">
    <property type="term" value="F:basic amino acid transmembrane transporter activity"/>
    <property type="evidence" value="ECO:0007669"/>
    <property type="project" value="TreeGrafter"/>
</dbReference>
<keyword evidence="2" id="KW-0813">Transport</keyword>
<keyword evidence="5 6" id="KW-0472">Membrane</keyword>
<dbReference type="PANTHER" id="PTHR23501:SF191">
    <property type="entry name" value="VACUOLAR BASIC AMINO ACID TRANSPORTER 4"/>
    <property type="match status" value="1"/>
</dbReference>
<feature type="transmembrane region" description="Helical" evidence="6">
    <location>
        <begin position="294"/>
        <end position="312"/>
    </location>
</feature>
<dbReference type="Gene3D" id="1.20.1720.10">
    <property type="entry name" value="Multidrug resistance protein D"/>
    <property type="match status" value="1"/>
</dbReference>
<gene>
    <name evidence="8" type="ORF">IAR55_006785</name>
</gene>
<dbReference type="KEGG" id="kne:92184043"/>
<feature type="transmembrane region" description="Helical" evidence="6">
    <location>
        <begin position="193"/>
        <end position="213"/>
    </location>
</feature>
<dbReference type="RefSeq" id="XP_066799556.1">
    <property type="nucleotide sequence ID" value="XM_066949864.1"/>
</dbReference>
<sequence>MSSIPRPEAGERQFLLPAAERDSANISEEENGNYGAVDDEAQLTPVGPPKVEKQLHHKKFSEIWAMFLGLAFAVFCSALGATIVANLTIEIGSYFHAGSLSSWLGTAFLIGLTAMTPLYGRLAQVMGRKGVMILALTLFLGGTIMCAVAPTMGFMIASRVIAGAGSGGLLTVTAIIISDLVSLADRGLYQGGINLLFGAGSASGAVIGGSIADHLGWRAAFWIQIPPILFAFGMVVWKVDVDREDGEDTGGVTAWEKLKGIDWAGSAALVVGISSFSIFSSLLTSSHYPFKHPLPLSLFIISIITLPVFFLIERRALHPILPLSLLTRAQPSLVLLAFALTTATTFSRLYMQPVYLHVTRGLNGSETGLLLLPSSVVGAASSFYAGWHMRHYKEYKWFQAIMSLVPWIQAFSILVGWTPETSIHRLWSEMAVGALGGGMTITTLLTSLIACVEPSELSLAISACYLSRAIGQVIGVAISASIQQSILLKSLTSRFPTDPTLVRRLIQEPSAMLPLLNARDAWEAKLGYLDSIRGVFGFVVSGGIVLSVVCLFIRGKRL</sequence>
<reference evidence="8 9" key="1">
    <citation type="journal article" date="2024" name="bioRxiv">
        <title>Comparative genomics of Cryptococcus and Kwoniella reveals pathogenesis evolution and contrasting karyotype dynamics via intercentromeric recombination or chromosome fusion.</title>
        <authorList>
            <person name="Coelho M.A."/>
            <person name="David-Palma M."/>
            <person name="Shea T."/>
            <person name="Bowers K."/>
            <person name="McGinley-Smith S."/>
            <person name="Mohammad A.W."/>
            <person name="Gnirke A."/>
            <person name="Yurkov A.M."/>
            <person name="Nowrousian M."/>
            <person name="Sun S."/>
            <person name="Cuomo C.A."/>
            <person name="Heitman J."/>
        </authorList>
    </citation>
    <scope>NUCLEOTIDE SEQUENCE [LARGE SCALE GENOMIC DNA]</scope>
    <source>
        <strain evidence="8 9">CBS 13917</strain>
    </source>
</reference>
<keyword evidence="9" id="KW-1185">Reference proteome</keyword>
<organism evidence="8 9">
    <name type="scientific">Kwoniella newhampshirensis</name>
    <dbReference type="NCBI Taxonomy" id="1651941"/>
    <lineage>
        <taxon>Eukaryota</taxon>
        <taxon>Fungi</taxon>
        <taxon>Dikarya</taxon>
        <taxon>Basidiomycota</taxon>
        <taxon>Agaricomycotina</taxon>
        <taxon>Tremellomycetes</taxon>
        <taxon>Tremellales</taxon>
        <taxon>Cryptococcaceae</taxon>
        <taxon>Kwoniella</taxon>
    </lineage>
</organism>
<feature type="domain" description="Major facilitator superfamily (MFS) profile" evidence="7">
    <location>
        <begin position="66"/>
        <end position="558"/>
    </location>
</feature>
<dbReference type="InterPro" id="IPR011701">
    <property type="entry name" value="MFS"/>
</dbReference>
<evidence type="ECO:0000256" key="6">
    <source>
        <dbReference type="SAM" id="Phobius"/>
    </source>
</evidence>
<feature type="transmembrane region" description="Helical" evidence="6">
    <location>
        <begin position="430"/>
        <end position="452"/>
    </location>
</feature>
<evidence type="ECO:0000256" key="5">
    <source>
        <dbReference type="ARBA" id="ARBA00023136"/>
    </source>
</evidence>
<feature type="transmembrane region" description="Helical" evidence="6">
    <location>
        <begin position="131"/>
        <end position="154"/>
    </location>
</feature>
<dbReference type="PANTHER" id="PTHR23501">
    <property type="entry name" value="MAJOR FACILITATOR SUPERFAMILY"/>
    <property type="match status" value="1"/>
</dbReference>
<feature type="transmembrane region" description="Helical" evidence="6">
    <location>
        <begin position="397"/>
        <end position="418"/>
    </location>
</feature>
<evidence type="ECO:0000259" key="7">
    <source>
        <dbReference type="PROSITE" id="PS50850"/>
    </source>
</evidence>
<feature type="transmembrane region" description="Helical" evidence="6">
    <location>
        <begin position="459"/>
        <end position="482"/>
    </location>
</feature>
<dbReference type="PROSITE" id="PS50850">
    <property type="entry name" value="MFS"/>
    <property type="match status" value="1"/>
</dbReference>
<dbReference type="EMBL" id="JBCAWK010000014">
    <property type="protein sequence ID" value="KAK8843992.1"/>
    <property type="molecule type" value="Genomic_DNA"/>
</dbReference>
<feature type="transmembrane region" description="Helical" evidence="6">
    <location>
        <begin position="100"/>
        <end position="119"/>
    </location>
</feature>
<dbReference type="GO" id="GO:0000329">
    <property type="term" value="C:fungal-type vacuole membrane"/>
    <property type="evidence" value="ECO:0007669"/>
    <property type="project" value="TreeGrafter"/>
</dbReference>